<keyword evidence="2" id="KW-1185">Reference proteome</keyword>
<dbReference type="EMBL" id="AL954747">
    <property type="protein sequence ID" value="CAD84698.1"/>
    <property type="molecule type" value="Genomic_DNA"/>
</dbReference>
<dbReference type="InterPro" id="IPR036388">
    <property type="entry name" value="WH-like_DNA-bd_sf"/>
</dbReference>
<dbReference type="HOGENOM" id="CLU_2451606_0_0_4"/>
<reference evidence="1 2" key="1">
    <citation type="journal article" date="2003" name="J. Bacteriol.">
        <title>Complete genome sequence of the ammonia-oxidizing bacterium and obligate chemolithoautotroph Nitrosomonas europaea.</title>
        <authorList>
            <person name="Chain P."/>
            <person name="Lamerdin J."/>
            <person name="Larimer F."/>
            <person name="Regala W."/>
            <person name="Land M."/>
            <person name="Hauser L."/>
            <person name="Hooper A."/>
            <person name="Klotz M."/>
            <person name="Norton J."/>
            <person name="Sayavedra-Soto L."/>
            <person name="Arciero D."/>
            <person name="Hommes N."/>
            <person name="Whittaker M."/>
            <person name="Arp D."/>
        </authorList>
    </citation>
    <scope>NUCLEOTIDE SEQUENCE [LARGE SCALE GENOMIC DNA]</scope>
    <source>
        <strain evidence="2">ATCC 19718 / CIP 103999 / KCTC 2705 / NBRC 14298</strain>
    </source>
</reference>
<dbReference type="GO" id="GO:0003677">
    <property type="term" value="F:DNA binding"/>
    <property type="evidence" value="ECO:0007669"/>
    <property type="project" value="InterPro"/>
</dbReference>
<evidence type="ECO:0000313" key="1">
    <source>
        <dbReference type="EMBL" id="CAD84698.1"/>
    </source>
</evidence>
<proteinExistence type="predicted"/>
<dbReference type="InterPro" id="IPR016032">
    <property type="entry name" value="Sig_transdc_resp-reg_C-effctor"/>
</dbReference>
<protein>
    <submittedName>
        <fullName evidence="1">Uncharacterized protein</fullName>
    </submittedName>
</protein>
<dbReference type="SUPFAM" id="SSF46894">
    <property type="entry name" value="C-terminal effector domain of the bipartite response regulators"/>
    <property type="match status" value="1"/>
</dbReference>
<accession>Q82WA7</accession>
<sequence length="89" mass="10397">MDHDKSKRLPPSYYTLLEASQEKETTSTKILAQYLDRSPATVRTQFQRIMEFLDVSSRYGALREAEKRGLIRRNKRATSAHHQENRSSL</sequence>
<evidence type="ECO:0000313" key="2">
    <source>
        <dbReference type="Proteomes" id="UP000001416"/>
    </source>
</evidence>
<dbReference type="AlphaFoldDB" id="Q82WA7"/>
<dbReference type="eggNOG" id="ENOG502ZWPW">
    <property type="taxonomic scope" value="Bacteria"/>
</dbReference>
<dbReference type="SMR" id="Q82WA7"/>
<gene>
    <name evidence="1" type="ordered locus">NE0787</name>
</gene>
<dbReference type="Gene3D" id="1.10.10.10">
    <property type="entry name" value="Winged helix-like DNA-binding domain superfamily/Winged helix DNA-binding domain"/>
    <property type="match status" value="1"/>
</dbReference>
<name>Q82WA7_NITEU</name>
<dbReference type="Proteomes" id="UP000001416">
    <property type="component" value="Chromosome"/>
</dbReference>
<dbReference type="GO" id="GO:0006355">
    <property type="term" value="P:regulation of DNA-templated transcription"/>
    <property type="evidence" value="ECO:0007669"/>
    <property type="project" value="InterPro"/>
</dbReference>
<dbReference type="KEGG" id="neu:NE0787"/>
<organism evidence="1 2">
    <name type="scientific">Nitrosomonas europaea (strain ATCC 19718 / CIP 103999 / KCTC 2705 / NBRC 14298)</name>
    <dbReference type="NCBI Taxonomy" id="228410"/>
    <lineage>
        <taxon>Bacteria</taxon>
        <taxon>Pseudomonadati</taxon>
        <taxon>Pseudomonadota</taxon>
        <taxon>Betaproteobacteria</taxon>
        <taxon>Nitrosomonadales</taxon>
        <taxon>Nitrosomonadaceae</taxon>
        <taxon>Nitrosomonas</taxon>
    </lineage>
</organism>